<dbReference type="GeneID" id="23859601"/>
<dbReference type="Proteomes" id="UP000002316">
    <property type="component" value="Chromosome 4"/>
</dbReference>
<name>C9ZM60_TRYB9</name>
<dbReference type="RefSeq" id="XP_011772775.1">
    <property type="nucleotide sequence ID" value="XM_011774473.1"/>
</dbReference>
<keyword evidence="2" id="KW-0472">Membrane</keyword>
<feature type="compositionally biased region" description="Polar residues" evidence="1">
    <location>
        <begin position="738"/>
        <end position="757"/>
    </location>
</feature>
<organism evidence="3 4">
    <name type="scientific">Trypanosoma brucei gambiense (strain MHOM/CI/86/DAL972)</name>
    <dbReference type="NCBI Taxonomy" id="679716"/>
    <lineage>
        <taxon>Eukaryota</taxon>
        <taxon>Discoba</taxon>
        <taxon>Euglenozoa</taxon>
        <taxon>Kinetoplastea</taxon>
        <taxon>Metakinetoplastina</taxon>
        <taxon>Trypanosomatida</taxon>
        <taxon>Trypanosomatidae</taxon>
        <taxon>Trypanosoma</taxon>
    </lineage>
</organism>
<keyword evidence="2" id="KW-1133">Transmembrane helix</keyword>
<dbReference type="OrthoDB" id="253061at2759"/>
<gene>
    <name evidence="3" type="ORF">TbgDal_IV1900</name>
</gene>
<dbReference type="VEuPathDB" id="TriTrypDB:Tbg972.4.1900"/>
<protein>
    <submittedName>
        <fullName evidence="3">Uncharacterized protein</fullName>
    </submittedName>
</protein>
<reference evidence="4" key="1">
    <citation type="journal article" date="2010" name="PLoS Negl. Trop. Dis.">
        <title>The genome sequence of Trypanosoma brucei gambiense, causative agent of chronic human african trypanosomiasis.</title>
        <authorList>
            <person name="Jackson A.P."/>
            <person name="Sanders M."/>
            <person name="Berry A."/>
            <person name="McQuillan J."/>
            <person name="Aslett M.A."/>
            <person name="Quail M.A."/>
            <person name="Chukualim B."/>
            <person name="Capewell P."/>
            <person name="MacLeod A."/>
            <person name="Melville S.E."/>
            <person name="Gibson W."/>
            <person name="Barry J.D."/>
            <person name="Berriman M."/>
            <person name="Hertz-Fowler C."/>
        </authorList>
    </citation>
    <scope>NUCLEOTIDE SEQUENCE [LARGE SCALE GENOMIC DNA]</scope>
    <source>
        <strain evidence="4">MHOM/CI/86/DAL972</strain>
    </source>
</reference>
<dbReference type="EMBL" id="FN554967">
    <property type="protein sequence ID" value="CBH10485.1"/>
    <property type="molecule type" value="Genomic_DNA"/>
</dbReference>
<sequence>MYIYIIIIIILCASTPLQVLLCPNLFVRMRNHMKLWQHLPAGALRKVRKMLSPSGASAAELDEALNQYISAIHPTVFPHLTPRHLLRVIPAQPLPVRTVWRRAISMETVPSDMSFEAFKSALMPLVPLFLSLSSTTLGEDGDEGPLVRWQPWVSDGWRNEQERTREQCGDGVISELSGVVPTYFVSYALLKEQTRLGQLSVATLHTLERKELVGGSVPPVLEWSEDHSVVRLSNEVIASSSSTRTANSFYSLQSQPEVLRRAVNILALLLPTFKASVGEVRAVYKLNFITPGGLRHSAITHEFAIRFPDALALVDHPDVQFVIDRDSEGCVMLHSTFLHTSRGAANVLYMCTSVGHPLSISAHGVDTNEGAGCLDRYYLRVDLPYAPRCGDEVVLQAICSATVTGLYCVQQPDKDRFSLEIATAQGAVIVFDSTISLLCRLSTAGAPCCGFPAEIVTLLASPNIVKLIHAAPTVCTANQGVYGNVLDGLSLLYAHLKTDFQCVCTFHQLALFVGIPTTETERPGQCSLLSNRLITCHGGVALPYVRPALLAAVCASRLIALHLADGHEFDRALLQQLLRDAVEGSNALVMRNLQLRLKRYGMEPHGTCTKHSCEALLQEFLVVYGPEVCFADKFDDFLSRAASSTEIARTVGKNRSEEDDGEYIRELLLDQPTSTVERDEEDMDVEHDVQGELSKCCKQNVESGDSEVTKHSEGEQDNMEEAYNFLFDCSGAGATDKGSNIPPSHRSSNHMNCSRGNEQSERSTVFVLPLPNLKGHHMTSRNVRWTLPPSFSRTNVRGTITTKAEQSVKTIHGASTRSLLPEQRDPTNWHIDKSDEHTEGIASEGALIERLTQEVLCATSSSKTNKRRLPACSSDRLISE</sequence>
<feature type="region of interest" description="Disordered" evidence="1">
    <location>
        <begin position="738"/>
        <end position="758"/>
    </location>
</feature>
<evidence type="ECO:0000256" key="1">
    <source>
        <dbReference type="SAM" id="MobiDB-lite"/>
    </source>
</evidence>
<evidence type="ECO:0000256" key="2">
    <source>
        <dbReference type="SAM" id="Phobius"/>
    </source>
</evidence>
<keyword evidence="2" id="KW-0812">Transmembrane</keyword>
<evidence type="ECO:0000313" key="3">
    <source>
        <dbReference type="EMBL" id="CBH10485.1"/>
    </source>
</evidence>
<accession>C9ZM60</accession>
<dbReference type="KEGG" id="tbg:TbgDal_IV1900"/>
<dbReference type="AlphaFoldDB" id="C9ZM60"/>
<feature type="transmembrane region" description="Helical" evidence="2">
    <location>
        <begin position="6"/>
        <end position="27"/>
    </location>
</feature>
<evidence type="ECO:0000313" key="4">
    <source>
        <dbReference type="Proteomes" id="UP000002316"/>
    </source>
</evidence>
<proteinExistence type="predicted"/>